<protein>
    <submittedName>
        <fullName evidence="1">Uncharacterized protein</fullName>
    </submittedName>
</protein>
<dbReference type="Proteomes" id="UP001152523">
    <property type="component" value="Unassembled WGS sequence"/>
</dbReference>
<name>A0AAV0FIX2_9ASTE</name>
<organism evidence="1 2">
    <name type="scientific">Cuscuta epithymum</name>
    <dbReference type="NCBI Taxonomy" id="186058"/>
    <lineage>
        <taxon>Eukaryota</taxon>
        <taxon>Viridiplantae</taxon>
        <taxon>Streptophyta</taxon>
        <taxon>Embryophyta</taxon>
        <taxon>Tracheophyta</taxon>
        <taxon>Spermatophyta</taxon>
        <taxon>Magnoliopsida</taxon>
        <taxon>eudicotyledons</taxon>
        <taxon>Gunneridae</taxon>
        <taxon>Pentapetalae</taxon>
        <taxon>asterids</taxon>
        <taxon>lamiids</taxon>
        <taxon>Solanales</taxon>
        <taxon>Convolvulaceae</taxon>
        <taxon>Cuscuteae</taxon>
        <taxon>Cuscuta</taxon>
        <taxon>Cuscuta subgen. Cuscuta</taxon>
    </lineage>
</organism>
<accession>A0AAV0FIX2</accession>
<keyword evidence="2" id="KW-1185">Reference proteome</keyword>
<dbReference type="AlphaFoldDB" id="A0AAV0FIX2"/>
<dbReference type="EMBL" id="CAMAPF010000987">
    <property type="protein sequence ID" value="CAH9135272.1"/>
    <property type="molecule type" value="Genomic_DNA"/>
</dbReference>
<gene>
    <name evidence="1" type="ORF">CEPIT_LOCUS34380</name>
</gene>
<sequence>MCLLRSYGEPQQKGLLNFEILLLLPIPLPENPTAQPWCSHNQLLPDGPRRRSLLTSLTDIPHRRPSLMQLQSTVASASASQPCCKAPLCLRLGYYFSSLSSVYDIHGGTEAANFNSINLLKNLSDG</sequence>
<reference evidence="1" key="1">
    <citation type="submission" date="2022-07" db="EMBL/GenBank/DDBJ databases">
        <authorList>
            <person name="Macas J."/>
            <person name="Novak P."/>
            <person name="Neumann P."/>
        </authorList>
    </citation>
    <scope>NUCLEOTIDE SEQUENCE</scope>
</reference>
<proteinExistence type="predicted"/>
<comment type="caution">
    <text evidence="1">The sequence shown here is derived from an EMBL/GenBank/DDBJ whole genome shotgun (WGS) entry which is preliminary data.</text>
</comment>
<evidence type="ECO:0000313" key="1">
    <source>
        <dbReference type="EMBL" id="CAH9135272.1"/>
    </source>
</evidence>
<evidence type="ECO:0000313" key="2">
    <source>
        <dbReference type="Proteomes" id="UP001152523"/>
    </source>
</evidence>